<evidence type="ECO:0000256" key="1">
    <source>
        <dbReference type="SAM" id="MobiDB-lite"/>
    </source>
</evidence>
<protein>
    <recommendedName>
        <fullName evidence="5">Encoded protein</fullName>
    </recommendedName>
</protein>
<feature type="chain" id="PRO_5046693932" description="Encoded protein" evidence="2">
    <location>
        <begin position="28"/>
        <end position="173"/>
    </location>
</feature>
<dbReference type="EMBL" id="MU070717">
    <property type="protein sequence ID" value="KAF5826785.1"/>
    <property type="molecule type" value="Genomic_DNA"/>
</dbReference>
<evidence type="ECO:0000313" key="3">
    <source>
        <dbReference type="EMBL" id="KAF5826785.1"/>
    </source>
</evidence>
<reference evidence="3" key="1">
    <citation type="submission" date="2017-08" db="EMBL/GenBank/DDBJ databases">
        <authorList>
            <person name="Polle J.E."/>
            <person name="Barry K."/>
            <person name="Cushman J."/>
            <person name="Schmutz J."/>
            <person name="Tran D."/>
            <person name="Hathwaick L.T."/>
            <person name="Yim W.C."/>
            <person name="Jenkins J."/>
            <person name="Mckie-Krisberg Z.M."/>
            <person name="Prochnik S."/>
            <person name="Lindquist E."/>
            <person name="Dockter R.B."/>
            <person name="Adam C."/>
            <person name="Molina H."/>
            <person name="Bunkerborg J."/>
            <person name="Jin E."/>
            <person name="Buchheim M."/>
            <person name="Magnuson J."/>
        </authorList>
    </citation>
    <scope>NUCLEOTIDE SEQUENCE</scope>
    <source>
        <strain evidence="3">CCAP 19/18</strain>
    </source>
</reference>
<dbReference type="Proteomes" id="UP000815325">
    <property type="component" value="Unassembled WGS sequence"/>
</dbReference>
<feature type="compositionally biased region" description="Polar residues" evidence="1">
    <location>
        <begin position="51"/>
        <end position="70"/>
    </location>
</feature>
<proteinExistence type="predicted"/>
<keyword evidence="4" id="KW-1185">Reference proteome</keyword>
<accession>A0ABQ7FWP4</accession>
<evidence type="ECO:0000313" key="4">
    <source>
        <dbReference type="Proteomes" id="UP000815325"/>
    </source>
</evidence>
<feature type="region of interest" description="Disordered" evidence="1">
    <location>
        <begin position="51"/>
        <end position="76"/>
    </location>
</feature>
<comment type="caution">
    <text evidence="3">The sequence shown here is derived from an EMBL/GenBank/DDBJ whole genome shotgun (WGS) entry which is preliminary data.</text>
</comment>
<evidence type="ECO:0000256" key="2">
    <source>
        <dbReference type="SAM" id="SignalP"/>
    </source>
</evidence>
<sequence>MLHRVCFLSLLSGSDVVLLVMCASGQALVREAGKLLSEVKAERALLERQKQAVSQPKVSAETGNLSTEGNQDCPPSLSALQVPGEREKDLLDAKAMINIILSSIKPTIYIIMNYHKVHHQSMVQLAQQQGLPPPGPLELPPSMPIGFTEVEIRLMSRLWSHSLFVLRLVLYEV</sequence>
<organism evidence="3 4">
    <name type="scientific">Dunaliella salina</name>
    <name type="common">Green alga</name>
    <name type="synonym">Protococcus salinus</name>
    <dbReference type="NCBI Taxonomy" id="3046"/>
    <lineage>
        <taxon>Eukaryota</taxon>
        <taxon>Viridiplantae</taxon>
        <taxon>Chlorophyta</taxon>
        <taxon>core chlorophytes</taxon>
        <taxon>Chlorophyceae</taxon>
        <taxon>CS clade</taxon>
        <taxon>Chlamydomonadales</taxon>
        <taxon>Dunaliellaceae</taxon>
        <taxon>Dunaliella</taxon>
    </lineage>
</organism>
<feature type="signal peptide" evidence="2">
    <location>
        <begin position="1"/>
        <end position="27"/>
    </location>
</feature>
<evidence type="ECO:0008006" key="5">
    <source>
        <dbReference type="Google" id="ProtNLM"/>
    </source>
</evidence>
<gene>
    <name evidence="3" type="ORF">DUNSADRAFT_2065</name>
</gene>
<keyword evidence="2" id="KW-0732">Signal</keyword>
<name>A0ABQ7FWP4_DUNSA</name>